<keyword evidence="2" id="KW-0812">Transmembrane</keyword>
<accession>A0AAV3RVQ2</accession>
<evidence type="ECO:0000259" key="1">
    <source>
        <dbReference type="Pfam" id="PF07727"/>
    </source>
</evidence>
<name>A0AAV3RVQ2_LITER</name>
<dbReference type="SUPFAM" id="SSF56672">
    <property type="entry name" value="DNA/RNA polymerases"/>
    <property type="match status" value="1"/>
</dbReference>
<dbReference type="AlphaFoldDB" id="A0AAV3RVQ2"/>
<dbReference type="Pfam" id="PF07727">
    <property type="entry name" value="RVT_2"/>
    <property type="match status" value="1"/>
</dbReference>
<organism evidence="2 3">
    <name type="scientific">Lithospermum erythrorhizon</name>
    <name type="common">Purple gromwell</name>
    <name type="synonym">Lithospermum officinale var. erythrorhizon</name>
    <dbReference type="NCBI Taxonomy" id="34254"/>
    <lineage>
        <taxon>Eukaryota</taxon>
        <taxon>Viridiplantae</taxon>
        <taxon>Streptophyta</taxon>
        <taxon>Embryophyta</taxon>
        <taxon>Tracheophyta</taxon>
        <taxon>Spermatophyta</taxon>
        <taxon>Magnoliopsida</taxon>
        <taxon>eudicotyledons</taxon>
        <taxon>Gunneridae</taxon>
        <taxon>Pentapetalae</taxon>
        <taxon>asterids</taxon>
        <taxon>lamiids</taxon>
        <taxon>Boraginales</taxon>
        <taxon>Boraginaceae</taxon>
        <taxon>Boraginoideae</taxon>
        <taxon>Lithospermeae</taxon>
        <taxon>Lithospermum</taxon>
    </lineage>
</organism>
<dbReference type="PANTHER" id="PTHR11439">
    <property type="entry name" value="GAG-POL-RELATED RETROTRANSPOSON"/>
    <property type="match status" value="1"/>
</dbReference>
<keyword evidence="2" id="KW-0675">Receptor</keyword>
<keyword evidence="2" id="KW-0472">Membrane</keyword>
<dbReference type="PANTHER" id="PTHR11439:SF517">
    <property type="entry name" value="CYSTEINE-RICH RLK (RECEPTOR-LIKE PROTEIN KINASE) 8"/>
    <property type="match status" value="1"/>
</dbReference>
<comment type="caution">
    <text evidence="2">The sequence shown here is derived from an EMBL/GenBank/DDBJ whole genome shotgun (WGS) entry which is preliminary data.</text>
</comment>
<reference evidence="2 3" key="1">
    <citation type="submission" date="2024-01" db="EMBL/GenBank/DDBJ databases">
        <title>The complete chloroplast genome sequence of Lithospermum erythrorhizon: insights into the phylogenetic relationship among Boraginaceae species and the maternal lineages of purple gromwells.</title>
        <authorList>
            <person name="Okada T."/>
            <person name="Watanabe K."/>
        </authorList>
    </citation>
    <scope>NUCLEOTIDE SEQUENCE [LARGE SCALE GENOMIC DNA]</scope>
</reference>
<dbReference type="InterPro" id="IPR043502">
    <property type="entry name" value="DNA/RNA_pol_sf"/>
</dbReference>
<sequence length="383" mass="43594">MIFGLAAQMGWKLYQLDVRSTFLQGELDEDVFLDQPQGYLVKGMEQQVYKLHKTLYGLKQVPRTWYSKIESHFIKEGFQKCSSEQTLFTKRNAEGRIIIISIYVDDLIYIGNDERLIVEFKSSMLSRFDMTNLGIMSYFLGIEVIQNGNGIFIGQKQYAKDILKRFGMENCNSICNPIAPGAKIDKDTDGDAVDDTLFKQIVDSLMYLTATRPDLMYVTSLISRYVARPTKIHMKVAKRALRYLKGTTQLGIYYQKTAEMKGELTAYTDNDYAGDIDDRRSTSGYVFLLSLGSIAWSSKKQPIVTLSTIEAEFVLSSSVDEKNTGRTWMEKSEVHTHKVEGKIVLEHCGNGDQVADIMIKPLKLEAFLKLRNMLGMQDITEIN</sequence>
<dbReference type="InterPro" id="IPR013103">
    <property type="entry name" value="RVT_2"/>
</dbReference>
<dbReference type="CDD" id="cd09272">
    <property type="entry name" value="RNase_HI_RT_Ty1"/>
    <property type="match status" value="1"/>
</dbReference>
<proteinExistence type="predicted"/>
<dbReference type="EMBL" id="BAABME010011412">
    <property type="protein sequence ID" value="GAA0183716.1"/>
    <property type="molecule type" value="Genomic_DNA"/>
</dbReference>
<feature type="domain" description="Reverse transcriptase Ty1/copia-type" evidence="1">
    <location>
        <begin position="3"/>
        <end position="179"/>
    </location>
</feature>
<evidence type="ECO:0000313" key="3">
    <source>
        <dbReference type="Proteomes" id="UP001454036"/>
    </source>
</evidence>
<protein>
    <submittedName>
        <fullName evidence="2">Transmembrane signal receptor</fullName>
    </submittedName>
</protein>
<gene>
    <name evidence="2" type="ORF">LIER_31081</name>
</gene>
<dbReference type="Proteomes" id="UP001454036">
    <property type="component" value="Unassembled WGS sequence"/>
</dbReference>
<evidence type="ECO:0000313" key="2">
    <source>
        <dbReference type="EMBL" id="GAA0183716.1"/>
    </source>
</evidence>
<keyword evidence="3" id="KW-1185">Reference proteome</keyword>